<proteinExistence type="predicted"/>
<comment type="caution">
    <text evidence="1">The sequence shown here is derived from an EMBL/GenBank/DDBJ whole genome shotgun (WGS) entry which is preliminary data.</text>
</comment>
<dbReference type="InterPro" id="IPR018733">
    <property type="entry name" value="DUF2274"/>
</dbReference>
<name>A0ABW1KZI0_9PROT</name>
<dbReference type="RefSeq" id="WP_379879285.1">
    <property type="nucleotide sequence ID" value="NZ_JBHPON010000001.1"/>
</dbReference>
<gene>
    <name evidence="1" type="ORF">ACFMB1_07545</name>
</gene>
<protein>
    <submittedName>
        <fullName evidence="1">DUF2274 domain-containing protein</fullName>
    </submittedName>
</protein>
<organism evidence="1 2">
    <name type="scientific">Hyphococcus aureus</name>
    <dbReference type="NCBI Taxonomy" id="2666033"/>
    <lineage>
        <taxon>Bacteria</taxon>
        <taxon>Pseudomonadati</taxon>
        <taxon>Pseudomonadota</taxon>
        <taxon>Alphaproteobacteria</taxon>
        <taxon>Parvularculales</taxon>
        <taxon>Parvularculaceae</taxon>
        <taxon>Hyphococcus</taxon>
    </lineage>
</organism>
<evidence type="ECO:0000313" key="2">
    <source>
        <dbReference type="Proteomes" id="UP001596116"/>
    </source>
</evidence>
<dbReference type="EMBL" id="JBHPON010000001">
    <property type="protein sequence ID" value="MFC6035392.1"/>
    <property type="molecule type" value="Genomic_DNA"/>
</dbReference>
<accession>A0ABW1KZI0</accession>
<evidence type="ECO:0000313" key="1">
    <source>
        <dbReference type="EMBL" id="MFC6035392.1"/>
    </source>
</evidence>
<reference evidence="1 2" key="1">
    <citation type="submission" date="2024-09" db="EMBL/GenBank/DDBJ databases">
        <authorList>
            <person name="Zhang Z.-H."/>
        </authorList>
    </citation>
    <scope>NUCLEOTIDE SEQUENCE [LARGE SCALE GENOMIC DNA]</scope>
    <source>
        <strain evidence="1 2">HHTR114</strain>
    </source>
</reference>
<sequence length="77" mass="8772">MALKLAQLPDRAPVKLTIQLTPDQIATLTDYAEIYEAIYGKRASIEQLAPEMLETFLNGDAGFKRARKDLHQQRKEK</sequence>
<dbReference type="Pfam" id="PF10038">
    <property type="entry name" value="DUF2274"/>
    <property type="match status" value="1"/>
</dbReference>
<keyword evidence="2" id="KW-1185">Reference proteome</keyword>
<dbReference type="Proteomes" id="UP001596116">
    <property type="component" value="Unassembled WGS sequence"/>
</dbReference>